<comment type="caution">
    <text evidence="16">The sequence shown here is derived from an EMBL/GenBank/DDBJ whole genome shotgun (WGS) entry which is preliminary data.</text>
</comment>
<evidence type="ECO:0000313" key="17">
    <source>
        <dbReference type="EMBL" id="MBJ2134932.1"/>
    </source>
</evidence>
<dbReference type="Proteomes" id="UP000649232">
    <property type="component" value="Unassembled WGS sequence"/>
</dbReference>
<evidence type="ECO:0000259" key="13">
    <source>
        <dbReference type="Pfam" id="PF13721"/>
    </source>
</evidence>
<dbReference type="NCBIfam" id="TIGR01129">
    <property type="entry name" value="secD"/>
    <property type="match status" value="1"/>
</dbReference>
<evidence type="ECO:0000256" key="11">
    <source>
        <dbReference type="HAMAP-Rule" id="MF_01463"/>
    </source>
</evidence>
<dbReference type="SUPFAM" id="SSF82866">
    <property type="entry name" value="Multidrug efflux transporter AcrB transmembrane domain"/>
    <property type="match status" value="1"/>
</dbReference>
<reference evidence="16" key="1">
    <citation type="journal article" date="2014" name="Int. J. Syst. Evol. Microbiol.">
        <title>Complete genome sequence of Corynebacterium casei LMG S-19264T (=DSM 44701T), isolated from a smear-ripened cheese.</title>
        <authorList>
            <consortium name="US DOE Joint Genome Institute (JGI-PGF)"/>
            <person name="Walter F."/>
            <person name="Albersmeier A."/>
            <person name="Kalinowski J."/>
            <person name="Ruckert C."/>
        </authorList>
    </citation>
    <scope>NUCLEOTIDE SEQUENCE</scope>
    <source>
        <strain evidence="16">KCTC 32337</strain>
    </source>
</reference>
<dbReference type="Pfam" id="PF07549">
    <property type="entry name" value="Sec_GG"/>
    <property type="match status" value="1"/>
</dbReference>
<evidence type="ECO:0000259" key="15">
    <source>
        <dbReference type="Pfam" id="PF22599"/>
    </source>
</evidence>
<evidence type="ECO:0000313" key="18">
    <source>
        <dbReference type="Proteomes" id="UP000622604"/>
    </source>
</evidence>
<dbReference type="Pfam" id="PF02355">
    <property type="entry name" value="SecD_SecF_C"/>
    <property type="match status" value="1"/>
</dbReference>
<dbReference type="InterPro" id="IPR055344">
    <property type="entry name" value="SecD_SecF_C_bact"/>
</dbReference>
<comment type="function">
    <text evidence="11">Part of the Sec protein translocase complex. Interacts with the SecYEG preprotein conducting channel. SecDF uses the proton motive force (PMF) to complete protein translocation after the ATP-dependent function of SecA.</text>
</comment>
<feature type="domain" description="SecD export protein N-terminal TM" evidence="13">
    <location>
        <begin position="2"/>
        <end position="103"/>
    </location>
</feature>
<feature type="domain" description="Protein export membrane protein SecD/SecF C-terminal" evidence="12">
    <location>
        <begin position="432"/>
        <end position="603"/>
    </location>
</feature>
<dbReference type="EMBL" id="JAEILT010000001">
    <property type="protein sequence ID" value="MBJ2134932.1"/>
    <property type="molecule type" value="Genomic_DNA"/>
</dbReference>
<dbReference type="GO" id="GO:0005886">
    <property type="term" value="C:plasma membrane"/>
    <property type="evidence" value="ECO:0007669"/>
    <property type="project" value="UniProtKB-SubCell"/>
</dbReference>
<keyword evidence="8 11" id="KW-0472">Membrane</keyword>
<comment type="similarity">
    <text evidence="9 11">Belongs to the SecD/SecF family. SecD subfamily.</text>
</comment>
<feature type="transmembrane region" description="Helical" evidence="11">
    <location>
        <begin position="502"/>
        <end position="524"/>
    </location>
</feature>
<evidence type="ECO:0000256" key="8">
    <source>
        <dbReference type="ARBA" id="ARBA00023136"/>
    </source>
</evidence>
<evidence type="ECO:0000256" key="5">
    <source>
        <dbReference type="ARBA" id="ARBA00022927"/>
    </source>
</evidence>
<evidence type="ECO:0000256" key="4">
    <source>
        <dbReference type="ARBA" id="ARBA00022692"/>
    </source>
</evidence>
<proteinExistence type="inferred from homology"/>
<evidence type="ECO:0000259" key="12">
    <source>
        <dbReference type="Pfam" id="PF02355"/>
    </source>
</evidence>
<name>A0A8H9IAI1_9ALTE</name>
<organism evidence="16 18">
    <name type="scientific">Paraglaciecola chathamensis</name>
    <dbReference type="NCBI Taxonomy" id="368405"/>
    <lineage>
        <taxon>Bacteria</taxon>
        <taxon>Pseudomonadati</taxon>
        <taxon>Pseudomonadota</taxon>
        <taxon>Gammaproteobacteria</taxon>
        <taxon>Alteromonadales</taxon>
        <taxon>Alteromonadaceae</taxon>
        <taxon>Paraglaciecola</taxon>
    </lineage>
</organism>
<dbReference type="InterPro" id="IPR005791">
    <property type="entry name" value="SecD"/>
</dbReference>
<dbReference type="GO" id="GO:0043952">
    <property type="term" value="P:protein transport by the Sec complex"/>
    <property type="evidence" value="ECO:0007669"/>
    <property type="project" value="UniProtKB-UniRule"/>
</dbReference>
<dbReference type="InterPro" id="IPR022646">
    <property type="entry name" value="SecD/SecF_CS"/>
</dbReference>
<evidence type="ECO:0000256" key="10">
    <source>
        <dbReference type="ARBA" id="ARBA00068220"/>
    </source>
</evidence>
<keyword evidence="3 11" id="KW-1003">Cell membrane</keyword>
<accession>A0A8H9IAI1</accession>
<evidence type="ECO:0000256" key="2">
    <source>
        <dbReference type="ARBA" id="ARBA00022448"/>
    </source>
</evidence>
<evidence type="ECO:0000256" key="6">
    <source>
        <dbReference type="ARBA" id="ARBA00022989"/>
    </source>
</evidence>
<gene>
    <name evidence="11 16" type="primary">secD</name>
    <name evidence="16" type="ORF">GCM10011274_24530</name>
    <name evidence="17" type="ORF">JEU11_00555</name>
</gene>
<evidence type="ECO:0000256" key="3">
    <source>
        <dbReference type="ARBA" id="ARBA00022475"/>
    </source>
</evidence>
<dbReference type="FunFam" id="3.30.1360.200:FF:000001">
    <property type="entry name" value="Protein translocase subunit SecD"/>
    <property type="match status" value="1"/>
</dbReference>
<evidence type="ECO:0000256" key="9">
    <source>
        <dbReference type="ARBA" id="ARBA00060774"/>
    </source>
</evidence>
<dbReference type="AlphaFoldDB" id="A0A8H9IAI1"/>
<dbReference type="Gene3D" id="1.20.1640.10">
    <property type="entry name" value="Multidrug efflux transporter AcrB transmembrane domain"/>
    <property type="match status" value="1"/>
</dbReference>
<comment type="subcellular location">
    <subcellularLocation>
        <location evidence="1 11">Cell membrane</location>
        <topology evidence="1 11">Multi-pass membrane protein</topology>
    </subcellularLocation>
</comment>
<dbReference type="EMBL" id="BMZC01000006">
    <property type="protein sequence ID" value="GGZ65433.1"/>
    <property type="molecule type" value="Genomic_DNA"/>
</dbReference>
<keyword evidence="5 11" id="KW-0653">Protein transport</keyword>
<dbReference type="InterPro" id="IPR048631">
    <property type="entry name" value="SecD_1st"/>
</dbReference>
<dbReference type="GO" id="GO:0006605">
    <property type="term" value="P:protein targeting"/>
    <property type="evidence" value="ECO:0007669"/>
    <property type="project" value="UniProtKB-UniRule"/>
</dbReference>
<reference evidence="17 19" key="3">
    <citation type="submission" date="2020-12" db="EMBL/GenBank/DDBJ databases">
        <title>Draft genome sequences of nine environmental bacterial isolates colonizing plastic.</title>
        <authorList>
            <person name="Borre I."/>
            <person name="Sonnenschein E.C."/>
        </authorList>
    </citation>
    <scope>NUCLEOTIDE SEQUENCE [LARGE SCALE GENOMIC DNA]</scope>
    <source>
        <strain evidence="17 19">IB30</strain>
    </source>
</reference>
<dbReference type="Proteomes" id="UP000622604">
    <property type="component" value="Unassembled WGS sequence"/>
</dbReference>
<dbReference type="FunFam" id="3.30.70.3400:FF:000003">
    <property type="entry name" value="Preprotein translocase subunit SecD"/>
    <property type="match status" value="1"/>
</dbReference>
<protein>
    <recommendedName>
        <fullName evidence="10 11">Protein translocase subunit SecD</fullName>
    </recommendedName>
</protein>
<feature type="transmembrane region" description="Helical" evidence="11">
    <location>
        <begin position="545"/>
        <end position="570"/>
    </location>
</feature>
<keyword evidence="7 11" id="KW-0811">Translocation</keyword>
<dbReference type="Pfam" id="PF13721">
    <property type="entry name" value="SecD-TM1"/>
    <property type="match status" value="1"/>
</dbReference>
<dbReference type="Gene3D" id="3.30.70.3400">
    <property type="match status" value="2"/>
</dbReference>
<evidence type="ECO:0000313" key="16">
    <source>
        <dbReference type="EMBL" id="GGZ65433.1"/>
    </source>
</evidence>
<dbReference type="HAMAP" id="MF_01463_B">
    <property type="entry name" value="SecD_B"/>
    <property type="match status" value="1"/>
</dbReference>
<feature type="transmembrane region" description="Helical" evidence="11">
    <location>
        <begin position="7"/>
        <end position="24"/>
    </location>
</feature>
<dbReference type="PANTHER" id="PTHR30081">
    <property type="entry name" value="PROTEIN-EXPORT MEMBRANE PROTEIN SEC"/>
    <property type="match status" value="1"/>
</dbReference>
<dbReference type="GO" id="GO:0015450">
    <property type="term" value="F:protein-transporting ATPase activity"/>
    <property type="evidence" value="ECO:0007669"/>
    <property type="project" value="InterPro"/>
</dbReference>
<dbReference type="FunFam" id="1.20.1640.10:FF:000004">
    <property type="entry name" value="Protein translocase subunit SecD"/>
    <property type="match status" value="1"/>
</dbReference>
<comment type="subunit">
    <text evidence="11">Forms a complex with SecF. Part of the essential Sec protein translocation apparatus which comprises SecA, SecYEG and auxiliary proteins SecDF-YajC and YidC.</text>
</comment>
<dbReference type="Gene3D" id="3.30.70.260">
    <property type="match status" value="1"/>
</dbReference>
<dbReference type="InterPro" id="IPR022813">
    <property type="entry name" value="SecD/SecF_arch_bac"/>
</dbReference>
<keyword evidence="2 11" id="KW-0813">Transport</keyword>
<feature type="transmembrane region" description="Helical" evidence="11">
    <location>
        <begin position="576"/>
        <end position="600"/>
    </location>
</feature>
<dbReference type="PANTHER" id="PTHR30081:SF1">
    <property type="entry name" value="PROTEIN TRANSLOCASE SUBUNIT SECD"/>
    <property type="match status" value="1"/>
</dbReference>
<sequence length="614" mass="67200">MLNQTPLWKYLVLIFIVGMCALYATPNLYGEDYAVQISAGRNASVDESLLNKVTETLSSENIEAKNIALDNEQILVRLTNSDSQLIARETLQRALGDDYYVAMNLAPDTPAWLEAIGGAPMKLGLDLRGGVHFLMEVDMNSAVNKSFEDMVSDFRSALREEGIRYRTVRQVEGGVEIFFRDQDTLDKAEFFLRNRNRDLVFTEKNDLKIVVSMSEQKLAETRDYAVKQNITIIRNRVNQLGVAEPSVQKQGVDRIAVQLPGIQDTARAKEILNATATLEFRSVDLDHDVRDAVAGRVPAGSELVLDQQGQPQLLKKKIILTGNHIIDANSSADEYGIPQVNISLDSKGGSKMSQFTKDSIGKPMATVFIEYKSTGERDANDKLIFEAKREVISIATIQARLGSSFRITGLDSPQEAHNLSLLLRAGALIAPIQIVEERTVGPSLGKENIALGTQAIIWGFVAVLIFMLIYYKAFGVVANLALTLNLVMIVGIMSMIPGATLSLPGMAGIVLTVGMAVDANVLIFERIREELREGRSPQQAIHHGYDSAFSTILDANITTFIAGLILFAVGTGPIKGFSITLMIGIATSMFTAIFVTRAVVNAWCGGKPLKKLSI</sequence>
<dbReference type="InterPro" id="IPR048634">
    <property type="entry name" value="SecD_SecF_C"/>
</dbReference>
<dbReference type="Pfam" id="PF22599">
    <property type="entry name" value="SecDF_P1_head"/>
    <property type="match status" value="1"/>
</dbReference>
<feature type="domain" description="Protein translocase subunit SecDF P1" evidence="14">
    <location>
        <begin position="226"/>
        <end position="284"/>
    </location>
</feature>
<evidence type="ECO:0000313" key="19">
    <source>
        <dbReference type="Proteomes" id="UP000649232"/>
    </source>
</evidence>
<evidence type="ECO:0000259" key="14">
    <source>
        <dbReference type="Pfam" id="PF21760"/>
    </source>
</evidence>
<dbReference type="NCBIfam" id="TIGR00916">
    <property type="entry name" value="2A0604s01"/>
    <property type="match status" value="1"/>
</dbReference>
<feature type="transmembrane region" description="Helical" evidence="11">
    <location>
        <begin position="476"/>
        <end position="496"/>
    </location>
</feature>
<dbReference type="InterPro" id="IPR054384">
    <property type="entry name" value="SecDF_P1_head"/>
</dbReference>
<dbReference type="RefSeq" id="WP_007988983.1">
    <property type="nucleotide sequence ID" value="NZ_BMZC01000006.1"/>
</dbReference>
<keyword evidence="6 11" id="KW-1133">Transmembrane helix</keyword>
<dbReference type="Gene3D" id="3.30.1360.200">
    <property type="match status" value="1"/>
</dbReference>
<dbReference type="Pfam" id="PF21760">
    <property type="entry name" value="SecD_1st"/>
    <property type="match status" value="1"/>
</dbReference>
<dbReference type="GO" id="GO:0065002">
    <property type="term" value="P:intracellular protein transmembrane transport"/>
    <property type="evidence" value="ECO:0007669"/>
    <property type="project" value="UniProtKB-UniRule"/>
</dbReference>
<keyword evidence="4 11" id="KW-0812">Transmembrane</keyword>
<evidence type="ECO:0000256" key="7">
    <source>
        <dbReference type="ARBA" id="ARBA00023010"/>
    </source>
</evidence>
<evidence type="ECO:0000256" key="1">
    <source>
        <dbReference type="ARBA" id="ARBA00004651"/>
    </source>
</evidence>
<feature type="domain" description="SecDF P1 head subdomain" evidence="15">
    <location>
        <begin position="306"/>
        <end position="430"/>
    </location>
</feature>
<dbReference type="InterPro" id="IPR027398">
    <property type="entry name" value="SecD-TM"/>
</dbReference>
<feature type="transmembrane region" description="Helical" evidence="11">
    <location>
        <begin position="449"/>
        <end position="469"/>
    </location>
</feature>
<reference evidence="16" key="2">
    <citation type="submission" date="2020-09" db="EMBL/GenBank/DDBJ databases">
        <authorList>
            <person name="Sun Q."/>
            <person name="Kim S."/>
        </authorList>
    </citation>
    <scope>NUCLEOTIDE SEQUENCE</scope>
    <source>
        <strain evidence="16">KCTC 32337</strain>
    </source>
</reference>